<dbReference type="Proteomes" id="UP000339690">
    <property type="component" value="Chromosome"/>
</dbReference>
<protein>
    <submittedName>
        <fullName evidence="1">Uncharacterized protein</fullName>
    </submittedName>
</protein>
<proteinExistence type="predicted"/>
<evidence type="ECO:0000313" key="2">
    <source>
        <dbReference type="Proteomes" id="UP000339690"/>
    </source>
</evidence>
<keyword evidence="2" id="KW-1185">Reference proteome</keyword>
<organism evidence="1 2">
    <name type="scientific">Gracilibacillus salitolerans</name>
    <dbReference type="NCBI Taxonomy" id="2663022"/>
    <lineage>
        <taxon>Bacteria</taxon>
        <taxon>Bacillati</taxon>
        <taxon>Bacillota</taxon>
        <taxon>Bacilli</taxon>
        <taxon>Bacillales</taxon>
        <taxon>Bacillaceae</taxon>
        <taxon>Gracilibacillus</taxon>
    </lineage>
</organism>
<evidence type="ECO:0000313" key="1">
    <source>
        <dbReference type="EMBL" id="QGH32948.1"/>
    </source>
</evidence>
<name>A0A5Q2THR2_9BACI</name>
<dbReference type="EMBL" id="CP045915">
    <property type="protein sequence ID" value="QGH32948.1"/>
    <property type="molecule type" value="Genomic_DNA"/>
</dbReference>
<dbReference type="AlphaFoldDB" id="A0A5Q2THR2"/>
<dbReference type="KEGG" id="grc:GI584_02290"/>
<gene>
    <name evidence="1" type="ORF">GI584_02290</name>
</gene>
<accession>A0A5Q2THR2</accession>
<reference evidence="1 2" key="1">
    <citation type="submission" date="2019-11" db="EMBL/GenBank/DDBJ databases">
        <title>Gracilibacillus salitolerans sp. nov., a moderate halophile isolated from a saline soil in northwest China.</title>
        <authorList>
            <person name="Gan L."/>
        </authorList>
    </citation>
    <scope>NUCLEOTIDE SEQUENCE [LARGE SCALE GENOMIC DNA]</scope>
    <source>
        <strain evidence="1 2">SCU50</strain>
    </source>
</reference>
<sequence>MMSLNEEEISVSYVCNPINIGYKYQFYALQSGDGFTVSTLVHLLAYETPNLLDCHC</sequence>